<feature type="signal peptide" evidence="3">
    <location>
        <begin position="1"/>
        <end position="22"/>
    </location>
</feature>
<dbReference type="STRING" id="37360.A0A0G4J469"/>
<feature type="transmembrane region" description="Helical" evidence="2">
    <location>
        <begin position="339"/>
        <end position="360"/>
    </location>
</feature>
<dbReference type="InterPro" id="IPR013766">
    <property type="entry name" value="Thioredoxin_domain"/>
</dbReference>
<protein>
    <recommendedName>
        <fullName evidence="4">Thioredoxin domain-containing protein</fullName>
    </recommendedName>
</protein>
<dbReference type="Proteomes" id="UP000039324">
    <property type="component" value="Unassembled WGS sequence"/>
</dbReference>
<evidence type="ECO:0000313" key="6">
    <source>
        <dbReference type="EMBL" id="SPQ99909.1"/>
    </source>
</evidence>
<dbReference type="EMBL" id="OVEO01000013">
    <property type="protein sequence ID" value="SPQ99909.1"/>
    <property type="molecule type" value="Genomic_DNA"/>
</dbReference>
<keyword evidence="2" id="KW-0812">Transmembrane</keyword>
<keyword evidence="2" id="KW-1133">Transmembrane helix</keyword>
<dbReference type="GO" id="GO:0003756">
    <property type="term" value="F:protein disulfide isomerase activity"/>
    <property type="evidence" value="ECO:0007669"/>
    <property type="project" value="TreeGrafter"/>
</dbReference>
<dbReference type="PROSITE" id="PS51352">
    <property type="entry name" value="THIOREDOXIN_2"/>
    <property type="match status" value="1"/>
</dbReference>
<dbReference type="InterPro" id="IPR017937">
    <property type="entry name" value="Thioredoxin_CS"/>
</dbReference>
<dbReference type="PROSITE" id="PS00194">
    <property type="entry name" value="THIOREDOXIN_1"/>
    <property type="match status" value="1"/>
</dbReference>
<accession>A0A0G4J469</accession>
<keyword evidence="2" id="KW-0472">Membrane</keyword>
<reference evidence="6 8" key="2">
    <citation type="submission" date="2018-03" db="EMBL/GenBank/DDBJ databases">
        <authorList>
            <person name="Fogelqvist J."/>
        </authorList>
    </citation>
    <scope>NUCLEOTIDE SEQUENCE [LARGE SCALE GENOMIC DNA]</scope>
</reference>
<comment type="similarity">
    <text evidence="1">Belongs to the protein disulfide isomerase family.</text>
</comment>
<evidence type="ECO:0000256" key="3">
    <source>
        <dbReference type="SAM" id="SignalP"/>
    </source>
</evidence>
<gene>
    <name evidence="5" type="ORF">PBRA_009017</name>
    <name evidence="6" type="ORF">PLBR_LOCUS7124</name>
</gene>
<keyword evidence="6" id="KW-0496">Mitochondrion</keyword>
<geneLocation type="mitochondrion" evidence="6"/>
<keyword evidence="3" id="KW-0732">Signal</keyword>
<evidence type="ECO:0000313" key="7">
    <source>
        <dbReference type="Proteomes" id="UP000039324"/>
    </source>
</evidence>
<reference evidence="5 7" key="1">
    <citation type="submission" date="2015-02" db="EMBL/GenBank/DDBJ databases">
        <authorList>
            <person name="Chooi Y.-H."/>
        </authorList>
    </citation>
    <scope>NUCLEOTIDE SEQUENCE [LARGE SCALE GENOMIC DNA]</scope>
    <source>
        <strain evidence="5">E3</strain>
    </source>
</reference>
<dbReference type="GO" id="GO:0006457">
    <property type="term" value="P:protein folding"/>
    <property type="evidence" value="ECO:0007669"/>
    <property type="project" value="TreeGrafter"/>
</dbReference>
<dbReference type="OrthoDB" id="72053at2759"/>
<dbReference type="SUPFAM" id="SSF52833">
    <property type="entry name" value="Thioredoxin-like"/>
    <property type="match status" value="2"/>
</dbReference>
<dbReference type="Proteomes" id="UP000290189">
    <property type="component" value="Unassembled WGS sequence"/>
</dbReference>
<dbReference type="Gene3D" id="3.40.30.10">
    <property type="entry name" value="Glutaredoxin"/>
    <property type="match status" value="2"/>
</dbReference>
<proteinExistence type="inferred from homology"/>
<evidence type="ECO:0000313" key="8">
    <source>
        <dbReference type="Proteomes" id="UP000290189"/>
    </source>
</evidence>
<dbReference type="CDD" id="cd02961">
    <property type="entry name" value="PDI_a_family"/>
    <property type="match status" value="1"/>
</dbReference>
<dbReference type="InterPro" id="IPR036249">
    <property type="entry name" value="Thioredoxin-like_sf"/>
</dbReference>
<dbReference type="EMBL" id="CDSF01000127">
    <property type="protein sequence ID" value="CEP02433.1"/>
    <property type="molecule type" value="Genomic_DNA"/>
</dbReference>
<dbReference type="InterPro" id="IPR051063">
    <property type="entry name" value="PDI"/>
</dbReference>
<dbReference type="PANTHER" id="PTHR45672">
    <property type="entry name" value="PROTEIN DISULFIDE-ISOMERASE C17H9.14C-RELATED"/>
    <property type="match status" value="1"/>
</dbReference>
<dbReference type="GO" id="GO:0005783">
    <property type="term" value="C:endoplasmic reticulum"/>
    <property type="evidence" value="ECO:0007669"/>
    <property type="project" value="TreeGrafter"/>
</dbReference>
<evidence type="ECO:0000259" key="4">
    <source>
        <dbReference type="PROSITE" id="PS51352"/>
    </source>
</evidence>
<evidence type="ECO:0000256" key="1">
    <source>
        <dbReference type="ARBA" id="ARBA00006347"/>
    </source>
</evidence>
<sequence length="367" mass="40188">MCWTVFVAALALLLYAVCGGGAVVEPSADADVKTPADVFRGARARSSVVLDDRSFHAVVGDDAWFIKLYAPWCGHCLDLAPTWDRLAKEIDPAHQVRIGEIDCTKNPKLQAAFRVQGYPTLVFYEQGRVWHYQGQRSLDAFLAHIVANPATGWSQRVPTFIISESSGIFAPREPVLPGNADAKPVVRQDNAVGSSSQDQAGSSEIAKKALKSIQLTQDDVDQLTTQGTWLIKMCSPYAASCQDVIPLWMSLTAKLDGADGQQVRFGEMLSTPGLLAKYGRASVPVFFLVKDGRTFLFDGTVDEDSILAFVLRDWQAMAPVEPISIAAKPALLRWMSPRFRAFLIVTVLVMGIAVYARIVARNKSKQI</sequence>
<evidence type="ECO:0000256" key="2">
    <source>
        <dbReference type="SAM" id="Phobius"/>
    </source>
</evidence>
<organism evidence="5 7">
    <name type="scientific">Plasmodiophora brassicae</name>
    <name type="common">Clubroot disease agent</name>
    <dbReference type="NCBI Taxonomy" id="37360"/>
    <lineage>
        <taxon>Eukaryota</taxon>
        <taxon>Sar</taxon>
        <taxon>Rhizaria</taxon>
        <taxon>Endomyxa</taxon>
        <taxon>Phytomyxea</taxon>
        <taxon>Plasmodiophorida</taxon>
        <taxon>Plasmodiophoridae</taxon>
        <taxon>Plasmodiophora</taxon>
    </lineage>
</organism>
<feature type="domain" description="Thioredoxin" evidence="4">
    <location>
        <begin position="30"/>
        <end position="150"/>
    </location>
</feature>
<dbReference type="Pfam" id="PF00085">
    <property type="entry name" value="Thioredoxin"/>
    <property type="match status" value="1"/>
</dbReference>
<dbReference type="AlphaFoldDB" id="A0A0G4J469"/>
<feature type="chain" id="PRO_5033223865" description="Thioredoxin domain-containing protein" evidence="3">
    <location>
        <begin position="23"/>
        <end position="367"/>
    </location>
</feature>
<evidence type="ECO:0000313" key="5">
    <source>
        <dbReference type="EMBL" id="CEP02433.1"/>
    </source>
</evidence>
<keyword evidence="7" id="KW-1185">Reference proteome</keyword>
<name>A0A0G4J469_PLABS</name>